<dbReference type="OrthoDB" id="5147528at2759"/>
<comment type="caution">
    <text evidence="1">The sequence shown here is derived from an EMBL/GenBank/DDBJ whole genome shotgun (WGS) entry which is preliminary data.</text>
</comment>
<organism evidence="1 2">
    <name type="scientific">Sphaerosporella brunnea</name>
    <dbReference type="NCBI Taxonomy" id="1250544"/>
    <lineage>
        <taxon>Eukaryota</taxon>
        <taxon>Fungi</taxon>
        <taxon>Dikarya</taxon>
        <taxon>Ascomycota</taxon>
        <taxon>Pezizomycotina</taxon>
        <taxon>Pezizomycetes</taxon>
        <taxon>Pezizales</taxon>
        <taxon>Pyronemataceae</taxon>
        <taxon>Sphaerosporella</taxon>
    </lineage>
</organism>
<accession>A0A5J5ECQ0</accession>
<gene>
    <name evidence="1" type="ORF">FN846DRAFT_766029</name>
</gene>
<reference evidence="1 2" key="1">
    <citation type="submission" date="2019-09" db="EMBL/GenBank/DDBJ databases">
        <title>Draft genome of the ectomycorrhizal ascomycete Sphaerosporella brunnea.</title>
        <authorList>
            <consortium name="DOE Joint Genome Institute"/>
            <person name="Benucci G.M."/>
            <person name="Marozzi G."/>
            <person name="Antonielli L."/>
            <person name="Sanchez S."/>
            <person name="Marco P."/>
            <person name="Wang X."/>
            <person name="Falini L.B."/>
            <person name="Barry K."/>
            <person name="Haridas S."/>
            <person name="Lipzen A."/>
            <person name="Labutti K."/>
            <person name="Grigoriev I.V."/>
            <person name="Murat C."/>
            <person name="Martin F."/>
            <person name="Albertini E."/>
            <person name="Donnini D."/>
            <person name="Bonito G."/>
        </authorList>
    </citation>
    <scope>NUCLEOTIDE SEQUENCE [LARGE SCALE GENOMIC DNA]</scope>
    <source>
        <strain evidence="1 2">Sb_GMNB300</strain>
    </source>
</reference>
<dbReference type="AlphaFoldDB" id="A0A5J5ECQ0"/>
<dbReference type="EMBL" id="VXIS01000461">
    <property type="protein sequence ID" value="KAA8893332.1"/>
    <property type="molecule type" value="Genomic_DNA"/>
</dbReference>
<name>A0A5J5ECQ0_9PEZI</name>
<proteinExistence type="predicted"/>
<feature type="non-terminal residue" evidence="1">
    <location>
        <position position="62"/>
    </location>
</feature>
<evidence type="ECO:0000313" key="1">
    <source>
        <dbReference type="EMBL" id="KAA8893332.1"/>
    </source>
</evidence>
<dbReference type="InParanoid" id="A0A5J5ECQ0"/>
<evidence type="ECO:0000313" key="2">
    <source>
        <dbReference type="Proteomes" id="UP000326924"/>
    </source>
</evidence>
<feature type="non-terminal residue" evidence="1">
    <location>
        <position position="1"/>
    </location>
</feature>
<dbReference type="Proteomes" id="UP000326924">
    <property type="component" value="Unassembled WGS sequence"/>
</dbReference>
<keyword evidence="2" id="KW-1185">Reference proteome</keyword>
<evidence type="ECO:0008006" key="3">
    <source>
        <dbReference type="Google" id="ProtNLM"/>
    </source>
</evidence>
<protein>
    <recommendedName>
        <fullName evidence="3">hAT-like transposase RNase-H fold domain-containing protein</fullName>
    </recommendedName>
</protein>
<sequence>INHGWDVLNKYYGLTDACPAYIIAVALDPTMKMAWFNSHWADKPDEVQRAQDIVDDLWRTSY</sequence>